<dbReference type="OrthoDB" id="6749953at2"/>
<dbReference type="InterPro" id="IPR018003">
    <property type="entry name" value="Insecticidal_toxin/plasmid_vir"/>
</dbReference>
<evidence type="ECO:0000313" key="3">
    <source>
        <dbReference type="Proteomes" id="UP000031535"/>
    </source>
</evidence>
<sequence length="1168" mass="129076">MSESNPLLSHLVDAAATGAQGEGEEKVDFITAMERLDIQSVFDIVRQPKGLFCQRLAELSDADGELAYDNALCYAVQIARLYREEQVTADSPRPPAQRSGIRALVEIGPSYPNLFRERWDEFCKVGALAAVDSPVAYLSTLYRLATTQLEAENTGDASKKIRLDIRRPDIKTLLIDQQATFKPLPMLDIANTVLSRGIERYLSGTPAAGTPLYRLFSQRYYPFSFPYSLAQHQCVLGLAGKKLLLGEINYLISPQLPVVGGNNYGRGQQHPTVAQQLFAGLSVEQYGLLTRVSPFSTYYISHSQLVDGWQGPSVSNLHLFESRYTGYLLPIQPEVKHANPEAHEIVTTGGPMSTQVTLAFSKSGAGDKDIVLSFGVRRVTQSENYALNRHSPPSANQPACAHIQYQPADNAGAALPVSPGYQTTFEMLVALGTDNGTLLLEKQRFTLTLDEAYVLNGAEQEFFRTYYGLEVMTLNTASLSDLDTFMARSELNAEQVEALLSQRSQRPRLSANCPSLNPSANGGQFKLPYPHASHYGACYVNGVGSDRFDGASAAAQDRDRFDNSMGLQENREQGRTYWSITKTSLNRFDRLQRMIRLQRWMNIPFAELDTLVVSAIRGCGENNLDMALNGDVMRVLGLFRYFSSHYTVSPEEFAAFFHHLSPYSTGERTPLFDQVFNSPSLFDTPFVLDQQTFDLSSEALADQKTAYQLCAGLGVQFTEGSLLQLANITIRYVGPLNRSLAIVSSLYRQARIARMFGLSIEDYCALLDLLGGAAYQGNLATGRFRVTGSTPDIADVLMHMDWAVTWLKDGKRTVGEVRRLLGRDPYEFLPPQTLLERLNRLATELTPALVAPSDLERLNLPTKDDNGADIAWRTLLGTRLLSDQGLVISVYPEFLEDTAAQAIYRTLAQILQPLHLSAEVEARVQEQLGECLVSGHARQLQLLEGLLQDTLGLPRALAACVIQWCGESTHGLLSLVLTAPGQNWPSQVLDTALAERFQALLRHAAAARYLGINERALQTFLSEPTWLGLPSRSTELTLASLYYLERYCQLVDMLGKPEAEWLGYLALANSPAQIRETNALPAATNESVNTALARLLNWQPGEVKTFCDTLPDGRATQWVQVEWLYRCQQVCQATGLGAGSVLLSTSLLSYSNTPSWVPLGEALMAVSR</sequence>
<reference evidence="2 3" key="1">
    <citation type="submission" date="2015-01" db="EMBL/GenBank/DDBJ databases">
        <title>Complete genome of Pseudomonas batumici UCM B-321 producer of the batumin antibiotic with strong antistaphilococcal and potential anticancer activity.</title>
        <authorList>
            <person name="Klochko V.V."/>
            <person name="Zelena L.B."/>
            <person name="Elena K.A."/>
            <person name="Reva O.N."/>
        </authorList>
    </citation>
    <scope>NUCLEOTIDE SEQUENCE [LARGE SCALE GENOMIC DNA]</scope>
    <source>
        <strain evidence="2 3">UCM B-321</strain>
    </source>
</reference>
<dbReference type="Pfam" id="PF03538">
    <property type="entry name" value="VRP1"/>
    <property type="match status" value="1"/>
</dbReference>
<dbReference type="RefSeq" id="WP_040064438.1">
    <property type="nucleotide sequence ID" value="NZ_JXDG01000011.1"/>
</dbReference>
<dbReference type="STRING" id="226910.UCMB321_1072"/>
<keyword evidence="1" id="KW-0843">Virulence</keyword>
<dbReference type="PATRIC" id="fig|226910.6.peg.1065"/>
<evidence type="ECO:0000256" key="1">
    <source>
        <dbReference type="ARBA" id="ARBA00023026"/>
    </source>
</evidence>
<dbReference type="EMBL" id="JXDG01000011">
    <property type="protein sequence ID" value="KIH85084.1"/>
    <property type="molecule type" value="Genomic_DNA"/>
</dbReference>
<proteinExistence type="predicted"/>
<dbReference type="Proteomes" id="UP000031535">
    <property type="component" value="Unassembled WGS sequence"/>
</dbReference>
<name>A0A0C2EGB7_9PSED</name>
<gene>
    <name evidence="2" type="ORF">UCMB321_1072</name>
</gene>
<evidence type="ECO:0008006" key="4">
    <source>
        <dbReference type="Google" id="ProtNLM"/>
    </source>
</evidence>
<organism evidence="2 3">
    <name type="scientific">Pseudomonas batumici</name>
    <dbReference type="NCBI Taxonomy" id="226910"/>
    <lineage>
        <taxon>Bacteria</taxon>
        <taxon>Pseudomonadati</taxon>
        <taxon>Pseudomonadota</taxon>
        <taxon>Gammaproteobacteria</taxon>
        <taxon>Pseudomonadales</taxon>
        <taxon>Pseudomonadaceae</taxon>
        <taxon>Pseudomonas</taxon>
    </lineage>
</organism>
<dbReference type="AlphaFoldDB" id="A0A0C2EGB7"/>
<accession>A0A0C2EGB7</accession>
<evidence type="ECO:0000313" key="2">
    <source>
        <dbReference type="EMBL" id="KIH85084.1"/>
    </source>
</evidence>
<comment type="caution">
    <text evidence="2">The sequence shown here is derived from an EMBL/GenBank/DDBJ whole genome shotgun (WGS) entry which is preliminary data.</text>
</comment>
<protein>
    <recommendedName>
        <fullName evidence="4">Virulence plasmid A protein</fullName>
    </recommendedName>
</protein>
<keyword evidence="3" id="KW-1185">Reference proteome</keyword>